<accession>D5AQA4</accession>
<dbReference type="HOGENOM" id="CLU_209165_0_0_5"/>
<dbReference type="EMBL" id="CP001312">
    <property type="protein sequence ID" value="ADE84691.1"/>
    <property type="molecule type" value="Genomic_DNA"/>
</dbReference>
<dbReference type="STRING" id="272942.RCAP_rcc00926"/>
<dbReference type="InterPro" id="IPR056114">
    <property type="entry name" value="DUF7697"/>
</dbReference>
<evidence type="ECO:0000313" key="1">
    <source>
        <dbReference type="EMBL" id="ADE84691.1"/>
    </source>
</evidence>
<gene>
    <name evidence="1" type="ordered locus">RCAP_rcc00926</name>
</gene>
<keyword evidence="2" id="KW-1185">Reference proteome</keyword>
<proteinExistence type="predicted"/>
<reference key="1">
    <citation type="submission" date="2008-12" db="EMBL/GenBank/DDBJ databases">
        <title>Complete genome sequence of Rhodobacter capsulatus SB1003.</title>
        <authorList>
            <person name="Strnad H."/>
            <person name="Lapidus A."/>
            <person name="Vlcek C."/>
            <person name="Ulbrich P."/>
            <person name="Paces J."/>
            <person name="Maltsev N."/>
            <person name="Kumar V."/>
            <person name="Kogan Y."/>
            <person name="Milgram A."/>
            <person name="Rebrekov D."/>
            <person name="Mazur M."/>
            <person name="Cox R."/>
            <person name="Kyrpides N."/>
            <person name="Kolar M."/>
            <person name="Sachova J."/>
            <person name="Ridl J."/>
            <person name="Ivanova N."/>
            <person name="Kapatral V."/>
            <person name="Los T."/>
            <person name="Lykidis A."/>
            <person name="Mikhailova N."/>
            <person name="Reznik G."/>
            <person name="Vasieva O."/>
            <person name="Fonstein M."/>
            <person name="Paces V."/>
            <person name="Haselkorn R."/>
        </authorList>
    </citation>
    <scope>NUCLEOTIDE SEQUENCE</scope>
    <source>
        <strain>SB1003</strain>
    </source>
</reference>
<reference evidence="1 2" key="2">
    <citation type="journal article" date="2010" name="J. Bacteriol.">
        <title>Complete genome sequence of the photosynthetic purple nonsulfur bacterium Rhodobacter capsulatus SB 1003.</title>
        <authorList>
            <person name="Strnad H."/>
            <person name="Lapidus A."/>
            <person name="Paces J."/>
            <person name="Ulbrich P."/>
            <person name="Vlcek C."/>
            <person name="Paces V."/>
            <person name="Haselkorn R."/>
        </authorList>
    </citation>
    <scope>NUCLEOTIDE SEQUENCE [LARGE SCALE GENOMIC DNA]</scope>
    <source>
        <strain evidence="2">ATCC BAA-309 / NBRC 16581 / SB1003</strain>
    </source>
</reference>
<name>D5AQA4_RHOCB</name>
<organism evidence="1 2">
    <name type="scientific">Rhodobacter capsulatus (strain ATCC BAA-309 / NBRC 16581 / SB1003)</name>
    <dbReference type="NCBI Taxonomy" id="272942"/>
    <lineage>
        <taxon>Bacteria</taxon>
        <taxon>Pseudomonadati</taxon>
        <taxon>Pseudomonadota</taxon>
        <taxon>Alphaproteobacteria</taxon>
        <taxon>Rhodobacterales</taxon>
        <taxon>Rhodobacter group</taxon>
        <taxon>Rhodobacter</taxon>
    </lineage>
</organism>
<dbReference type="eggNOG" id="ENOG50336PH">
    <property type="taxonomic scope" value="Bacteria"/>
</dbReference>
<dbReference type="AlphaFoldDB" id="D5AQA4"/>
<evidence type="ECO:0000313" key="2">
    <source>
        <dbReference type="Proteomes" id="UP000002361"/>
    </source>
</evidence>
<protein>
    <submittedName>
        <fullName evidence="1">Uncharacterized protein</fullName>
    </submittedName>
</protein>
<sequence length="67" mass="7057">MAQALRGQFRAIPGGVVGWDMTAALAMAEALGLNRLIAAELLPLIEPFAVRGINAQVRATQHDETGS</sequence>
<dbReference type="KEGG" id="rcp:RCAP_rcc00926"/>
<dbReference type="Proteomes" id="UP000002361">
    <property type="component" value="Chromosome"/>
</dbReference>
<dbReference type="Pfam" id="PF24752">
    <property type="entry name" value="DUF7697"/>
    <property type="match status" value="1"/>
</dbReference>